<dbReference type="InterPro" id="IPR027417">
    <property type="entry name" value="P-loop_NTPase"/>
</dbReference>
<dbReference type="EMBL" id="JAVRRJ010000004">
    <property type="protein sequence ID" value="KAK5085234.1"/>
    <property type="molecule type" value="Genomic_DNA"/>
</dbReference>
<protein>
    <recommendedName>
        <fullName evidence="2">AAA+ ATPase domain-containing protein</fullName>
    </recommendedName>
</protein>
<comment type="caution">
    <text evidence="3">The sequence shown here is derived from an EMBL/GenBank/DDBJ whole genome shotgun (WGS) entry which is preliminary data.</text>
</comment>
<feature type="region of interest" description="Disordered" evidence="1">
    <location>
        <begin position="956"/>
        <end position="987"/>
    </location>
</feature>
<sequence>MEEVQHSLVNNGSNIIPTPKADDDAGRFETNDSNGLVDEKQPNEVRHNDIGFARNAQCNAEISQDVGFSKTVEAFDPVGDRRKRRKVSVEPNIHPDASSDSAVGEVVNIGTGDHLQAETTQQRMSDDVATPSIQPTPVTPKRRRGRPPKTSTSKGQQSALPDVSIKDHSDITPAIPESFWTPKKKTIQLSGNGTLLSGSETAPKDITTQTDARKSTRITNGKKVVLKKGRLAHTLVVKIKYHNQGNTGKSIDTILAKEPSAHNQLNDKNPISANIRSSTTSRVTHPFFLGKVAPQPESSLSSSLNQDAQAQQSNEVVEVKKPVAWKDIVFHSKKPALHRDSNLQKPIWPPNVFQHVGVPQRREYESHGIPQQLSKQKHRARTVVTDEQDSVLRRYQQRLLSANNSRRTGLIAPKRLFSTAESALYGMPTHGLGHNHVHAISGARNKALSELSAFDRMKAPGPLPWAQQHCPTTWDEVLQPSCRELHDWLRGLAVHNVKQGLNDTRQKSSTRRRKKPKKNGEIDDFIVDDEDEDIKKVKNAILIVGPNGCGKTASVYAVAKQLGFEVFEIHAGMKRSQKDIFDRVGDMAQNHMVQGGHNASRDSSVLPDLDMSSSQEDHNQPGVAAFFAGANKKPKTDSRSSAPMPAKEQKQSLILFEEVDQIFEEDRGYWSAVQSLIENSKRPVILTCNDPQSVPKNELDLHTTLFYEAPAPAVVAEYLVYIAAIEGHLIDKNAIKSLYCSKGYDLRATMMELEFWCQMTVGSERAGLDWYPKFTAKPESTAVKLRTFSEGTFRQGLDLLPNTFDDVEDSIRFLDQCLDVPSNEYLEMMLAKALHVDTTSIQQALETTELLSDAEMLDSSVRPILAAKMCRSAMLNQAELRSFVFSKVATHNTLDKENHASFFACLHPLSVERPIFPPTQGRLAPSLDSPQSIMATDIAPYVRSITAFDYRLEQQRNELDSSQGKKSRTTRAARAAVEGGDKSTTRRDRWFPADLDMQAVLRTGNGWPQWLLGSELEHESSSGLPTPC</sequence>
<gene>
    <name evidence="3" type="ORF">LTR05_004515</name>
</gene>
<feature type="region of interest" description="Disordered" evidence="1">
    <location>
        <begin position="294"/>
        <end position="315"/>
    </location>
</feature>
<feature type="region of interest" description="Disordered" evidence="1">
    <location>
        <begin position="191"/>
        <end position="214"/>
    </location>
</feature>
<dbReference type="GO" id="GO:0003677">
    <property type="term" value="F:DNA binding"/>
    <property type="evidence" value="ECO:0007669"/>
    <property type="project" value="TreeGrafter"/>
</dbReference>
<dbReference type="Pfam" id="PF00004">
    <property type="entry name" value="AAA"/>
    <property type="match status" value="1"/>
</dbReference>
<dbReference type="SUPFAM" id="SSF52540">
    <property type="entry name" value="P-loop containing nucleoside triphosphate hydrolases"/>
    <property type="match status" value="1"/>
</dbReference>
<feature type="region of interest" description="Disordered" evidence="1">
    <location>
        <begin position="1"/>
        <end position="42"/>
    </location>
</feature>
<feature type="region of interest" description="Disordered" evidence="1">
    <location>
        <begin position="80"/>
        <end position="104"/>
    </location>
</feature>
<dbReference type="Gene3D" id="3.40.50.300">
    <property type="entry name" value="P-loop containing nucleotide triphosphate hydrolases"/>
    <property type="match status" value="1"/>
</dbReference>
<feature type="compositionally biased region" description="Polar residues" evidence="1">
    <location>
        <begin position="296"/>
        <end position="315"/>
    </location>
</feature>
<organism evidence="3 4">
    <name type="scientific">Lithohypha guttulata</name>
    <dbReference type="NCBI Taxonomy" id="1690604"/>
    <lineage>
        <taxon>Eukaryota</taxon>
        <taxon>Fungi</taxon>
        <taxon>Dikarya</taxon>
        <taxon>Ascomycota</taxon>
        <taxon>Pezizomycotina</taxon>
        <taxon>Eurotiomycetes</taxon>
        <taxon>Chaetothyriomycetidae</taxon>
        <taxon>Chaetothyriales</taxon>
        <taxon>Trichomeriaceae</taxon>
        <taxon>Lithohypha</taxon>
    </lineage>
</organism>
<dbReference type="GO" id="GO:0016887">
    <property type="term" value="F:ATP hydrolysis activity"/>
    <property type="evidence" value="ECO:0007669"/>
    <property type="project" value="InterPro"/>
</dbReference>
<dbReference type="InterPro" id="IPR003593">
    <property type="entry name" value="AAA+_ATPase"/>
</dbReference>
<feature type="domain" description="AAA+ ATPase" evidence="2">
    <location>
        <begin position="537"/>
        <end position="726"/>
    </location>
</feature>
<evidence type="ECO:0000256" key="1">
    <source>
        <dbReference type="SAM" id="MobiDB-lite"/>
    </source>
</evidence>
<dbReference type="Proteomes" id="UP001309876">
    <property type="component" value="Unassembled WGS sequence"/>
</dbReference>
<dbReference type="GO" id="GO:0005634">
    <property type="term" value="C:nucleus"/>
    <property type="evidence" value="ECO:0007669"/>
    <property type="project" value="TreeGrafter"/>
</dbReference>
<name>A0AAN7SZD2_9EURO</name>
<feature type="region of interest" description="Disordered" evidence="1">
    <location>
        <begin position="118"/>
        <end position="177"/>
    </location>
</feature>
<feature type="compositionally biased region" description="Polar residues" evidence="1">
    <location>
        <begin position="7"/>
        <end position="16"/>
    </location>
</feature>
<evidence type="ECO:0000259" key="2">
    <source>
        <dbReference type="SMART" id="SM00382"/>
    </source>
</evidence>
<evidence type="ECO:0000313" key="4">
    <source>
        <dbReference type="Proteomes" id="UP001309876"/>
    </source>
</evidence>
<feature type="compositionally biased region" description="Polar residues" evidence="1">
    <location>
        <begin position="191"/>
        <end position="210"/>
    </location>
</feature>
<feature type="compositionally biased region" description="Basic residues" evidence="1">
    <location>
        <begin position="508"/>
        <end position="517"/>
    </location>
</feature>
<proteinExistence type="predicted"/>
<reference evidence="3 4" key="1">
    <citation type="submission" date="2023-08" db="EMBL/GenBank/DDBJ databases">
        <title>Black Yeasts Isolated from many extreme environments.</title>
        <authorList>
            <person name="Coleine C."/>
            <person name="Stajich J.E."/>
            <person name="Selbmann L."/>
        </authorList>
    </citation>
    <scope>NUCLEOTIDE SEQUENCE [LARGE SCALE GENOMIC DNA]</scope>
    <source>
        <strain evidence="3 4">CCFEE 5910</strain>
    </source>
</reference>
<dbReference type="PANTHER" id="PTHR23389">
    <property type="entry name" value="CHROMOSOME TRANSMISSION FIDELITY FACTOR 18"/>
    <property type="match status" value="1"/>
</dbReference>
<dbReference type="AlphaFoldDB" id="A0AAN7SZD2"/>
<dbReference type="PANTHER" id="PTHR23389:SF21">
    <property type="entry name" value="ATPASE FAMILY AAA DOMAIN-CONTAINING PROTEIN 5"/>
    <property type="match status" value="1"/>
</dbReference>
<dbReference type="SMART" id="SM00382">
    <property type="entry name" value="AAA"/>
    <property type="match status" value="1"/>
</dbReference>
<dbReference type="GO" id="GO:0005524">
    <property type="term" value="F:ATP binding"/>
    <property type="evidence" value="ECO:0007669"/>
    <property type="project" value="InterPro"/>
</dbReference>
<accession>A0AAN7SZD2</accession>
<feature type="compositionally biased region" description="Basic and acidic residues" evidence="1">
    <location>
        <begin position="20"/>
        <end position="30"/>
    </location>
</feature>
<evidence type="ECO:0000313" key="3">
    <source>
        <dbReference type="EMBL" id="KAK5085234.1"/>
    </source>
</evidence>
<feature type="region of interest" description="Disordered" evidence="1">
    <location>
        <begin position="499"/>
        <end position="524"/>
    </location>
</feature>
<keyword evidence="4" id="KW-1185">Reference proteome</keyword>
<dbReference type="InterPro" id="IPR003959">
    <property type="entry name" value="ATPase_AAA_core"/>
</dbReference>